<dbReference type="Proteomes" id="UP001604267">
    <property type="component" value="Unassembled WGS sequence"/>
</dbReference>
<reference evidence="9 10" key="1">
    <citation type="submission" date="2024-10" db="EMBL/GenBank/DDBJ databases">
        <title>The Natural Products Discovery Center: Release of the First 8490 Sequenced Strains for Exploring Actinobacteria Biosynthetic Diversity.</title>
        <authorList>
            <person name="Kalkreuter E."/>
            <person name="Kautsar S.A."/>
            <person name="Yang D."/>
            <person name="Bader C.D."/>
            <person name="Teijaro C.N."/>
            <person name="Fluegel L."/>
            <person name="Davis C.M."/>
            <person name="Simpson J.R."/>
            <person name="Lauterbach L."/>
            <person name="Steele A.D."/>
            <person name="Gui C."/>
            <person name="Meng S."/>
            <person name="Li G."/>
            <person name="Viehrig K."/>
            <person name="Ye F."/>
            <person name="Su P."/>
            <person name="Kiefer A.F."/>
            <person name="Nichols A."/>
            <person name="Cepeda A.J."/>
            <person name="Yan W."/>
            <person name="Fan B."/>
            <person name="Jiang Y."/>
            <person name="Adhikari A."/>
            <person name="Zheng C.-J."/>
            <person name="Schuster L."/>
            <person name="Cowan T.M."/>
            <person name="Smanski M.J."/>
            <person name="Chevrette M.G."/>
            <person name="De Carvalho L.P.S."/>
            <person name="Shen B."/>
        </authorList>
    </citation>
    <scope>NUCLEOTIDE SEQUENCE [LARGE SCALE GENOMIC DNA]</scope>
    <source>
        <strain evidence="9 10">NPDC048320</strain>
    </source>
</reference>
<sequence length="64" mass="6739">MKVVADYDKCCAAGQCAILAPDVFDQDEDDGIVQVLDPEPPARLHDAVLQAVTACPGSALKALR</sequence>
<evidence type="ECO:0000313" key="10">
    <source>
        <dbReference type="Proteomes" id="UP001604267"/>
    </source>
</evidence>
<dbReference type="Gene3D" id="3.30.70.20">
    <property type="match status" value="1"/>
</dbReference>
<dbReference type="InterPro" id="IPR001080">
    <property type="entry name" value="3Fe4S_ferredoxin"/>
</dbReference>
<keyword evidence="3 8" id="KW-0479">Metal-binding</keyword>
<comment type="function">
    <text evidence="8">Ferredoxins are iron-sulfur proteins that transfer electrons in a wide variety of metabolic reactions.</text>
</comment>
<dbReference type="EMBL" id="JBICYV010000025">
    <property type="protein sequence ID" value="MFG3016102.1"/>
    <property type="molecule type" value="Genomic_DNA"/>
</dbReference>
<dbReference type="RefSeq" id="WP_356150677.1">
    <property type="nucleotide sequence ID" value="NZ_JBEXOF010000012.1"/>
</dbReference>
<proteinExistence type="predicted"/>
<protein>
    <recommendedName>
        <fullName evidence="8">Ferredoxin</fullName>
    </recommendedName>
</protein>
<dbReference type="PRINTS" id="PR00352">
    <property type="entry name" value="3FE4SFRDOXIN"/>
</dbReference>
<evidence type="ECO:0000256" key="1">
    <source>
        <dbReference type="ARBA" id="ARBA00001927"/>
    </source>
</evidence>
<dbReference type="InterPro" id="IPR051269">
    <property type="entry name" value="Fe-S_cluster_ET"/>
</dbReference>
<keyword evidence="2 8" id="KW-0813">Transport</keyword>
<organism evidence="9 10">
    <name type="scientific">Streptomyces cinerochromogenes</name>
    <dbReference type="NCBI Taxonomy" id="66422"/>
    <lineage>
        <taxon>Bacteria</taxon>
        <taxon>Bacillati</taxon>
        <taxon>Actinomycetota</taxon>
        <taxon>Actinomycetes</taxon>
        <taxon>Kitasatosporales</taxon>
        <taxon>Streptomycetaceae</taxon>
        <taxon>Streptomyces</taxon>
    </lineage>
</organism>
<keyword evidence="5 8" id="KW-0408">Iron</keyword>
<dbReference type="Pfam" id="PF13370">
    <property type="entry name" value="Fer4_13"/>
    <property type="match status" value="1"/>
</dbReference>
<comment type="cofactor">
    <cofactor evidence="1">
        <name>[3Fe-4S] cluster</name>
        <dbReference type="ChEBI" id="CHEBI:21137"/>
    </cofactor>
</comment>
<dbReference type="PANTHER" id="PTHR36923:SF3">
    <property type="entry name" value="FERREDOXIN"/>
    <property type="match status" value="1"/>
</dbReference>
<evidence type="ECO:0000256" key="3">
    <source>
        <dbReference type="ARBA" id="ARBA00022723"/>
    </source>
</evidence>
<evidence type="ECO:0000256" key="6">
    <source>
        <dbReference type="ARBA" id="ARBA00023014"/>
    </source>
</evidence>
<evidence type="ECO:0000256" key="2">
    <source>
        <dbReference type="ARBA" id="ARBA00022448"/>
    </source>
</evidence>
<dbReference type="SUPFAM" id="SSF54862">
    <property type="entry name" value="4Fe-4S ferredoxins"/>
    <property type="match status" value="1"/>
</dbReference>
<evidence type="ECO:0000313" key="9">
    <source>
        <dbReference type="EMBL" id="MFG3016102.1"/>
    </source>
</evidence>
<evidence type="ECO:0000256" key="8">
    <source>
        <dbReference type="RuleBase" id="RU368020"/>
    </source>
</evidence>
<accession>A0ABW7BG20</accession>
<keyword evidence="6 8" id="KW-0411">Iron-sulfur</keyword>
<name>A0ABW7BG20_9ACTN</name>
<dbReference type="PANTHER" id="PTHR36923">
    <property type="entry name" value="FERREDOXIN"/>
    <property type="match status" value="1"/>
</dbReference>
<comment type="caution">
    <text evidence="9">The sequence shown here is derived from an EMBL/GenBank/DDBJ whole genome shotgun (WGS) entry which is preliminary data.</text>
</comment>
<evidence type="ECO:0000256" key="7">
    <source>
        <dbReference type="ARBA" id="ARBA00023291"/>
    </source>
</evidence>
<evidence type="ECO:0000256" key="4">
    <source>
        <dbReference type="ARBA" id="ARBA00022982"/>
    </source>
</evidence>
<keyword evidence="4 8" id="KW-0249">Electron transport</keyword>
<keyword evidence="10" id="KW-1185">Reference proteome</keyword>
<keyword evidence="7" id="KW-0003">3Fe-4S</keyword>
<gene>
    <name evidence="9" type="ORF">ACGFZB_37770</name>
</gene>
<evidence type="ECO:0000256" key="5">
    <source>
        <dbReference type="ARBA" id="ARBA00023004"/>
    </source>
</evidence>